<proteinExistence type="predicted"/>
<name>A0A479ZR98_9CYAN</name>
<dbReference type="Proteomes" id="UP000300142">
    <property type="component" value="Unassembled WGS sequence"/>
</dbReference>
<keyword evidence="1" id="KW-1133">Transmembrane helix</keyword>
<feature type="transmembrane region" description="Helical" evidence="1">
    <location>
        <begin position="234"/>
        <end position="258"/>
    </location>
</feature>
<keyword evidence="3" id="KW-1185">Reference proteome</keyword>
<evidence type="ECO:0000313" key="3">
    <source>
        <dbReference type="Proteomes" id="UP000300142"/>
    </source>
</evidence>
<gene>
    <name evidence="2" type="ORF">SR1949_03210</name>
</gene>
<comment type="caution">
    <text evidence="2">The sequence shown here is derived from an EMBL/GenBank/DDBJ whole genome shotgun (WGS) entry which is preliminary data.</text>
</comment>
<evidence type="ECO:0000256" key="1">
    <source>
        <dbReference type="SAM" id="Phobius"/>
    </source>
</evidence>
<dbReference type="AlphaFoldDB" id="A0A479ZR98"/>
<accession>A0A479ZR98</accession>
<dbReference type="PROSITE" id="PS51257">
    <property type="entry name" value="PROKAR_LIPOPROTEIN"/>
    <property type="match status" value="1"/>
</dbReference>
<organism evidence="2 3">
    <name type="scientific">Sphaerospermopsis reniformis</name>
    <dbReference type="NCBI Taxonomy" id="531300"/>
    <lineage>
        <taxon>Bacteria</taxon>
        <taxon>Bacillati</taxon>
        <taxon>Cyanobacteriota</taxon>
        <taxon>Cyanophyceae</taxon>
        <taxon>Nostocales</taxon>
        <taxon>Aphanizomenonaceae</taxon>
        <taxon>Sphaerospermopsis</taxon>
    </lineage>
</organism>
<dbReference type="EMBL" id="BJCE01000005">
    <property type="protein sequence ID" value="GCL35229.1"/>
    <property type="molecule type" value="Genomic_DNA"/>
</dbReference>
<protein>
    <recommendedName>
        <fullName evidence="4">Lipoprotein</fullName>
    </recommendedName>
</protein>
<evidence type="ECO:0008006" key="4">
    <source>
        <dbReference type="Google" id="ProtNLM"/>
    </source>
</evidence>
<reference evidence="3" key="1">
    <citation type="submission" date="2019-02" db="EMBL/GenBank/DDBJ databases">
        <title>Draft genome sequence of Sphaerospermopsis reniformis NIES-1949.</title>
        <authorList>
            <person name="Yamaguchi H."/>
            <person name="Suzuki S."/>
            <person name="Kawachi M."/>
        </authorList>
    </citation>
    <scope>NUCLEOTIDE SEQUENCE [LARGE SCALE GENOMIC DNA]</scope>
    <source>
        <strain evidence="3">NIES-1949</strain>
    </source>
</reference>
<keyword evidence="1" id="KW-0472">Membrane</keyword>
<evidence type="ECO:0000313" key="2">
    <source>
        <dbReference type="EMBL" id="GCL35229.1"/>
    </source>
</evidence>
<dbReference type="RefSeq" id="WP_137666137.1">
    <property type="nucleotide sequence ID" value="NZ_BJCE01000005.1"/>
</dbReference>
<sequence>MLKTNHIKYISVSLLISLMVGCQRPPLKSENNNVKVQANPSPVILQNVDDFNSILSAHTELNKSIIQLNANLQKVIDGNLERKELDFTDSNKKIVQLKNALTKINNPDKIKNLADINKTISDIENAIKPLEKGFSDADVTQVQQIIKLQETQNIAPNGNFRKKTQIQLQNFLNKKNEILNKQFDVIKQLTKNQQLSDNNGIVSNYQQIVSENHNPANQDKILIPKSELDRIYKLLNLTVSVNIMSFIIFGGLIAWLFYKLNILETKQNHSSNNITQPKRIVNYIEGEFTQIKRHFDNLDERLKTIERGYQNPQSPSLSNYTFTNNQPINTPVNRVVHPLKSQTENIYQSQTSLSNHETKILTVYNSKPRSLSANAITVAESDHTVEQRRIGKKVAPILEKNQLGNYWIVREGNYEYLVPKGNIKINEYNYETISSCFECIGYHPSSSSSFTLLKPATVSSIGQHWQLVEPGKLQF</sequence>
<keyword evidence="1" id="KW-0812">Transmembrane</keyword>